<organism evidence="6">
    <name type="scientific">Neisseria meningitidis alpha153</name>
    <dbReference type="NCBI Taxonomy" id="663926"/>
    <lineage>
        <taxon>Bacteria</taxon>
        <taxon>Pseudomonadati</taxon>
        <taxon>Pseudomonadota</taxon>
        <taxon>Betaproteobacteria</taxon>
        <taxon>Neisseriales</taxon>
        <taxon>Neisseriaceae</taxon>
        <taxon>Neisseria</taxon>
    </lineage>
</organism>
<dbReference type="Pfam" id="PF04172">
    <property type="entry name" value="LrgB"/>
    <property type="match status" value="1"/>
</dbReference>
<sequence>MAATAYRRADGESDAVSRAALRGGHQLFGFDCRRLVFDTGFRLRQHFVRTAGYRQGSPLDTEHYLMNEILRQPSVLLFLTLAVYALAIIVRTRTGNIFCNPVLVSTIVLIAYLKILDIDYAVYHNAAQFIDFWLKPAVVVLAVPLYQNRRKIFNQWLPVIVSQLAGSVTGIVTGMYFAKWLGAEREVVLSLASKSVTNPIAIEITRSIGGIPAITAATVIIAGLVGQIAGYKMLKNTVVMPSSVGMSLGTASHAMGIAASLERSRRMAAYAGLGLTFNGVLTALIAPLLIPVLGF</sequence>
<name>C6SG48_NEIME</name>
<evidence type="ECO:0000256" key="5">
    <source>
        <dbReference type="SAM" id="Phobius"/>
    </source>
</evidence>
<protein>
    <submittedName>
        <fullName evidence="6">Putative membrane protein</fullName>
    </submittedName>
</protein>
<dbReference type="EMBL" id="AM889137">
    <property type="protein sequence ID" value="CBA09475.1"/>
    <property type="molecule type" value="Genomic_DNA"/>
</dbReference>
<feature type="transmembrane region" description="Helical" evidence="5">
    <location>
        <begin position="127"/>
        <end position="145"/>
    </location>
</feature>
<evidence type="ECO:0000256" key="2">
    <source>
        <dbReference type="ARBA" id="ARBA00022692"/>
    </source>
</evidence>
<feature type="transmembrane region" description="Helical" evidence="5">
    <location>
        <begin position="267"/>
        <end position="290"/>
    </location>
</feature>
<gene>
    <name evidence="6" type="primary">yohK</name>
    <name evidence="6" type="ORF">NME_2268</name>
</gene>
<dbReference type="PANTHER" id="PTHR30249:SF0">
    <property type="entry name" value="PLASTIDAL GLYCOLATE_GLYCERATE TRANSLOCATOR 1, CHLOROPLASTIC"/>
    <property type="match status" value="1"/>
</dbReference>
<keyword evidence="2 5" id="KW-0812">Transmembrane</keyword>
<feature type="transmembrane region" description="Helical" evidence="5">
    <location>
        <begin position="238"/>
        <end position="261"/>
    </location>
</feature>
<feature type="transmembrane region" description="Helical" evidence="5">
    <location>
        <begin position="157"/>
        <end position="178"/>
    </location>
</feature>
<accession>C6SG48</accession>
<dbReference type="AlphaFoldDB" id="C6SG48"/>
<evidence type="ECO:0000256" key="1">
    <source>
        <dbReference type="ARBA" id="ARBA00004141"/>
    </source>
</evidence>
<feature type="transmembrane region" description="Helical" evidence="5">
    <location>
        <begin position="97"/>
        <end position="115"/>
    </location>
</feature>
<evidence type="ECO:0000256" key="3">
    <source>
        <dbReference type="ARBA" id="ARBA00022989"/>
    </source>
</evidence>
<evidence type="ECO:0000256" key="4">
    <source>
        <dbReference type="ARBA" id="ARBA00023136"/>
    </source>
</evidence>
<dbReference type="GO" id="GO:0016020">
    <property type="term" value="C:membrane"/>
    <property type="evidence" value="ECO:0007669"/>
    <property type="project" value="UniProtKB-SubCell"/>
</dbReference>
<dbReference type="PANTHER" id="PTHR30249">
    <property type="entry name" value="PUTATIVE SEROTONIN TRANSPORTER"/>
    <property type="match status" value="1"/>
</dbReference>
<keyword evidence="4 5" id="KW-0472">Membrane</keyword>
<comment type="subcellular location">
    <subcellularLocation>
        <location evidence="1">Membrane</location>
        <topology evidence="1">Multi-pass membrane protein</topology>
    </subcellularLocation>
</comment>
<evidence type="ECO:0000313" key="6">
    <source>
        <dbReference type="EMBL" id="CBA09475.1"/>
    </source>
</evidence>
<proteinExistence type="predicted"/>
<dbReference type="InterPro" id="IPR007300">
    <property type="entry name" value="CidB/LrgB"/>
</dbReference>
<feature type="transmembrane region" description="Helical" evidence="5">
    <location>
        <begin position="208"/>
        <end position="226"/>
    </location>
</feature>
<feature type="transmembrane region" description="Helical" evidence="5">
    <location>
        <begin position="69"/>
        <end position="90"/>
    </location>
</feature>
<keyword evidence="3 5" id="KW-1133">Transmembrane helix</keyword>
<reference evidence="6" key="1">
    <citation type="journal article" date="2008" name="Proc. Natl. Acad. Sci. U.S.A.">
        <title>Whole-genome comparison of disease and carriage strains provides insights into virulence evolution in Neisseria meningitidis.</title>
        <authorList>
            <person name="Schoen C."/>
            <person name="Blom J."/>
            <person name="Claus H."/>
            <person name="Schramm-Glueck A."/>
            <person name="Brandt P."/>
            <person name="Mueller T."/>
            <person name="Goesmann A."/>
            <person name="Joseph B."/>
            <person name="Konietzny S."/>
            <person name="Kurzai O."/>
            <person name="Schmitt C."/>
            <person name="Friedrich T."/>
            <person name="Linke B."/>
            <person name="Vogel U."/>
            <person name="Frosch M."/>
        </authorList>
    </citation>
    <scope>NUCLEOTIDE SEQUENCE</scope>
    <source>
        <strain evidence="6">Alpha153</strain>
    </source>
</reference>